<reference evidence="6" key="2">
    <citation type="submission" date="2020-09" db="EMBL/GenBank/DDBJ databases">
        <authorList>
            <person name="Sun Q."/>
            <person name="Zhou Y."/>
        </authorList>
    </citation>
    <scope>NUCLEOTIDE SEQUENCE</scope>
    <source>
        <strain evidence="6">CGMCC 1.12751</strain>
    </source>
</reference>
<dbReference type="InterPro" id="IPR011990">
    <property type="entry name" value="TPR-like_helical_dom_sf"/>
</dbReference>
<evidence type="ECO:0000256" key="4">
    <source>
        <dbReference type="SAM" id="Phobius"/>
    </source>
</evidence>
<sequence length="818" mass="92625">MTQQEFRKRYEFDIKTDNIGGGSFGTVYKAYDTVLDREVAIKVSEVKTVGDKEFSLLEEYKAIEKLSEHKNIANYEKVYRFESFPAIYDYGIMQYYASGNLSHYLKNNEVSLEKREKITRGVLEGIAFLHQHQVVHRDLKPSNVLVVDRRGELIPKITDFGLSKQAEGDGKASRFTNSFAGGTLQYSSPEQLKGLPLKLNTDLWSFGAIAYEILTGNTLFDADNQGTATAEWQNTITQKILHHDVSEQLKALPENWKKVVKACLERDLRKRVQSSEALFAILNNEGTSNGEENNIPPVINNDATIIRGSVNEKQPIKPQPLAQKPIAQKIVSKKTTPMPKKEKPKWLIPSIAAAVITLIGTVGYFMFATDDIEPVKNKLAVFKEGNLYGYKEGELIVIAPQYLMAEDFTTEIDSVKVATKDSIFYINRKGIWLATITDSTAVEQEVADEEKNTVLTADESAWNVARKANTKASYEKYLRDFKSGDYRKSANNAISSLENKSDIQPVSSKILNQKELEKWAAVSSNMDNALKAANNGDANAQIRMAEVNQHVYGKPEEAEKWYLKAAIKGNAIAQGELGAMYDEYTGRIRDGKKSEKWIRKSANQGYAEAEYNLGYIYSLGYYGVAENKAEAIKWWLKAANQGHITAMHYLAEAYKSQKNYEDALIWYKKLANAAKPGDYYYTTAEDDIAEFYYKGYGVAKDYQESLKWYEKVANLNTEGNSNYKYGIGQIYYHGGYGVSRDYNEAMKWFKSAACEDCKTIYVGMNGSRFLLGQMYENGEGVDKNMQEAIRYYELASSRESYYYDHYKDAQNALIRLGE</sequence>
<keyword evidence="4" id="KW-1133">Transmembrane helix</keyword>
<dbReference type="PROSITE" id="PS00108">
    <property type="entry name" value="PROTEIN_KINASE_ST"/>
    <property type="match status" value="1"/>
</dbReference>
<dbReference type="PROSITE" id="PS00107">
    <property type="entry name" value="PROTEIN_KINASE_ATP"/>
    <property type="match status" value="1"/>
</dbReference>
<dbReference type="GO" id="GO:0005524">
    <property type="term" value="F:ATP binding"/>
    <property type="evidence" value="ECO:0007669"/>
    <property type="project" value="UniProtKB-UniRule"/>
</dbReference>
<dbReference type="Gene3D" id="1.10.510.10">
    <property type="entry name" value="Transferase(Phosphotransferase) domain 1"/>
    <property type="match status" value="1"/>
</dbReference>
<dbReference type="InterPro" id="IPR008271">
    <property type="entry name" value="Ser/Thr_kinase_AS"/>
</dbReference>
<dbReference type="EMBL" id="BMFQ01000002">
    <property type="protein sequence ID" value="GGG44962.1"/>
    <property type="molecule type" value="Genomic_DNA"/>
</dbReference>
<keyword evidence="1 3" id="KW-0547">Nucleotide-binding</keyword>
<dbReference type="InterPro" id="IPR000719">
    <property type="entry name" value="Prot_kinase_dom"/>
</dbReference>
<proteinExistence type="predicted"/>
<keyword evidence="4" id="KW-0472">Membrane</keyword>
<dbReference type="AlphaFoldDB" id="A0A917GGV5"/>
<evidence type="ECO:0000256" key="3">
    <source>
        <dbReference type="PROSITE-ProRule" id="PRU10141"/>
    </source>
</evidence>
<dbReference type="InterPro" id="IPR017441">
    <property type="entry name" value="Protein_kinase_ATP_BS"/>
</dbReference>
<name>A0A917GGV5_9FLAO</name>
<dbReference type="SMART" id="SM00671">
    <property type="entry name" value="SEL1"/>
    <property type="match status" value="7"/>
</dbReference>
<dbReference type="Pfam" id="PF08238">
    <property type="entry name" value="Sel1"/>
    <property type="match status" value="7"/>
</dbReference>
<evidence type="ECO:0000313" key="6">
    <source>
        <dbReference type="EMBL" id="GGG44962.1"/>
    </source>
</evidence>
<accession>A0A917GGV5</accession>
<evidence type="ECO:0000256" key="2">
    <source>
        <dbReference type="ARBA" id="ARBA00022840"/>
    </source>
</evidence>
<organism evidence="6 7">
    <name type="scientific">Bizionia arctica</name>
    <dbReference type="NCBI Taxonomy" id="1495645"/>
    <lineage>
        <taxon>Bacteria</taxon>
        <taxon>Pseudomonadati</taxon>
        <taxon>Bacteroidota</taxon>
        <taxon>Flavobacteriia</taxon>
        <taxon>Flavobacteriales</taxon>
        <taxon>Flavobacteriaceae</taxon>
        <taxon>Bizionia</taxon>
    </lineage>
</organism>
<reference evidence="6" key="1">
    <citation type="journal article" date="2014" name="Int. J. Syst. Evol. Microbiol.">
        <title>Complete genome sequence of Corynebacterium casei LMG S-19264T (=DSM 44701T), isolated from a smear-ripened cheese.</title>
        <authorList>
            <consortium name="US DOE Joint Genome Institute (JGI-PGF)"/>
            <person name="Walter F."/>
            <person name="Albersmeier A."/>
            <person name="Kalinowski J."/>
            <person name="Ruckert C."/>
        </authorList>
    </citation>
    <scope>NUCLEOTIDE SEQUENCE</scope>
    <source>
        <strain evidence="6">CGMCC 1.12751</strain>
    </source>
</reference>
<keyword evidence="4" id="KW-0812">Transmembrane</keyword>
<evidence type="ECO:0000313" key="7">
    <source>
        <dbReference type="Proteomes" id="UP000625976"/>
    </source>
</evidence>
<protein>
    <recommendedName>
        <fullName evidence="5">Protein kinase domain-containing protein</fullName>
    </recommendedName>
</protein>
<dbReference type="SUPFAM" id="SSF56112">
    <property type="entry name" value="Protein kinase-like (PK-like)"/>
    <property type="match status" value="1"/>
</dbReference>
<evidence type="ECO:0000256" key="1">
    <source>
        <dbReference type="ARBA" id="ARBA00022741"/>
    </source>
</evidence>
<dbReference type="PROSITE" id="PS50011">
    <property type="entry name" value="PROTEIN_KINASE_DOM"/>
    <property type="match status" value="1"/>
</dbReference>
<dbReference type="Proteomes" id="UP000625976">
    <property type="component" value="Unassembled WGS sequence"/>
</dbReference>
<dbReference type="RefSeq" id="WP_188463578.1">
    <property type="nucleotide sequence ID" value="NZ_BMFQ01000002.1"/>
</dbReference>
<dbReference type="SMART" id="SM00220">
    <property type="entry name" value="S_TKc"/>
    <property type="match status" value="1"/>
</dbReference>
<feature type="binding site" evidence="3">
    <location>
        <position position="42"/>
    </location>
    <ligand>
        <name>ATP</name>
        <dbReference type="ChEBI" id="CHEBI:30616"/>
    </ligand>
</feature>
<gene>
    <name evidence="6" type="ORF">GCM10010976_15700</name>
</gene>
<dbReference type="GO" id="GO:0004674">
    <property type="term" value="F:protein serine/threonine kinase activity"/>
    <property type="evidence" value="ECO:0007669"/>
    <property type="project" value="TreeGrafter"/>
</dbReference>
<comment type="caution">
    <text evidence="6">The sequence shown here is derived from an EMBL/GenBank/DDBJ whole genome shotgun (WGS) entry which is preliminary data.</text>
</comment>
<dbReference type="InterPro" id="IPR006597">
    <property type="entry name" value="Sel1-like"/>
</dbReference>
<feature type="transmembrane region" description="Helical" evidence="4">
    <location>
        <begin position="346"/>
        <end position="367"/>
    </location>
</feature>
<dbReference type="CDD" id="cd14014">
    <property type="entry name" value="STKc_PknB_like"/>
    <property type="match status" value="1"/>
</dbReference>
<dbReference type="PANTHER" id="PTHR44167">
    <property type="entry name" value="OVARIAN-SPECIFIC SERINE/THREONINE-PROTEIN KINASE LOK-RELATED"/>
    <property type="match status" value="1"/>
</dbReference>
<evidence type="ECO:0000259" key="5">
    <source>
        <dbReference type="PROSITE" id="PS50011"/>
    </source>
</evidence>
<dbReference type="Gene3D" id="1.25.40.10">
    <property type="entry name" value="Tetratricopeptide repeat domain"/>
    <property type="match status" value="2"/>
</dbReference>
<dbReference type="InterPro" id="IPR011009">
    <property type="entry name" value="Kinase-like_dom_sf"/>
</dbReference>
<keyword evidence="7" id="KW-1185">Reference proteome</keyword>
<feature type="domain" description="Protein kinase" evidence="5">
    <location>
        <begin position="13"/>
        <end position="282"/>
    </location>
</feature>
<dbReference type="PANTHER" id="PTHR44167:SF30">
    <property type="entry name" value="PHOSPHORYLASE KINASE"/>
    <property type="match status" value="1"/>
</dbReference>
<keyword evidence="2 3" id="KW-0067">ATP-binding</keyword>
<dbReference type="Pfam" id="PF00069">
    <property type="entry name" value="Pkinase"/>
    <property type="match status" value="1"/>
</dbReference>
<dbReference type="SUPFAM" id="SSF81901">
    <property type="entry name" value="HCP-like"/>
    <property type="match status" value="2"/>
</dbReference>